<reference evidence="1 2" key="1">
    <citation type="journal article" date="2019" name="Genome Biol. Evol.">
        <title>Whole-Genome Sequencing of the Giant Devil Catfish, Bagarius yarrelli.</title>
        <authorList>
            <person name="Jiang W."/>
            <person name="Lv Y."/>
            <person name="Cheng L."/>
            <person name="Yang K."/>
            <person name="Chao B."/>
            <person name="Wang X."/>
            <person name="Li Y."/>
            <person name="Pan X."/>
            <person name="You X."/>
            <person name="Zhang Y."/>
            <person name="Yang J."/>
            <person name="Li J."/>
            <person name="Zhang X."/>
            <person name="Liu S."/>
            <person name="Sun C."/>
            <person name="Yang J."/>
            <person name="Shi Q."/>
        </authorList>
    </citation>
    <scope>NUCLEOTIDE SEQUENCE [LARGE SCALE GENOMIC DNA]</scope>
    <source>
        <strain evidence="1">JWS20170419001</strain>
        <tissue evidence="1">Muscle</tissue>
    </source>
</reference>
<protein>
    <submittedName>
        <fullName evidence="1">Uncharacterized protein</fullName>
    </submittedName>
</protein>
<dbReference type="AlphaFoldDB" id="A0A556TL48"/>
<dbReference type="EMBL" id="VCAZ01000004">
    <property type="protein sequence ID" value="TSK18066.1"/>
    <property type="molecule type" value="Genomic_DNA"/>
</dbReference>
<evidence type="ECO:0000313" key="1">
    <source>
        <dbReference type="EMBL" id="TSK18066.1"/>
    </source>
</evidence>
<evidence type="ECO:0000313" key="2">
    <source>
        <dbReference type="Proteomes" id="UP000319801"/>
    </source>
</evidence>
<gene>
    <name evidence="1" type="ORF">Baya_1446</name>
</gene>
<dbReference type="Proteomes" id="UP000319801">
    <property type="component" value="Unassembled WGS sequence"/>
</dbReference>
<organism evidence="1 2">
    <name type="scientific">Bagarius yarrelli</name>
    <name type="common">Goonch</name>
    <name type="synonym">Bagrus yarrelli</name>
    <dbReference type="NCBI Taxonomy" id="175774"/>
    <lineage>
        <taxon>Eukaryota</taxon>
        <taxon>Metazoa</taxon>
        <taxon>Chordata</taxon>
        <taxon>Craniata</taxon>
        <taxon>Vertebrata</taxon>
        <taxon>Euteleostomi</taxon>
        <taxon>Actinopterygii</taxon>
        <taxon>Neopterygii</taxon>
        <taxon>Teleostei</taxon>
        <taxon>Ostariophysi</taxon>
        <taxon>Siluriformes</taxon>
        <taxon>Sisoridae</taxon>
        <taxon>Sisorinae</taxon>
        <taxon>Bagarius</taxon>
    </lineage>
</organism>
<accession>A0A556TL48</accession>
<proteinExistence type="predicted"/>
<name>A0A556TL48_BAGYA</name>
<keyword evidence="2" id="KW-1185">Reference proteome</keyword>
<comment type="caution">
    <text evidence="1">The sequence shown here is derived from an EMBL/GenBank/DDBJ whole genome shotgun (WGS) entry which is preliminary data.</text>
</comment>
<sequence length="122" mass="13612">MMSRFCFVSRFERPPFALGQTGFYDNRRHAWDARDGKISALEFQDIEGVSAPVTDAQTILSMDYVIPESVFIEQPPPPVIIQPEPQLVYVEQALPPIVFQATPQPAGIVVQNPPVGTIFTHT</sequence>